<dbReference type="InterPro" id="IPR040495">
    <property type="entry name" value="HU-CCDC81_bac_1"/>
</dbReference>
<dbReference type="Pfam" id="PF18174">
    <property type="entry name" value="HU-CCDC81_bac_1"/>
    <property type="match status" value="1"/>
</dbReference>
<dbReference type="InterPro" id="IPR007730">
    <property type="entry name" value="SPOR-like_dom"/>
</dbReference>
<sequence length="314" mass="35210">MRLEHYIAELLYRYNCVVVPGFGAFLANTNSARIVGNTIHPPSKSLSFNQQLHKNDGLLVSHIASSKQLSHDALLEEVVSVAKNWKEKLVAGGELRLEKIGKLWMGQEERILFAPEGQENYLAAAFGLSSVNGQKVTREVLKEEVEALEEAIPFSITPEKRHNPIRPLYKYAAVALLLLATGTTSLLVHKQNQSNKLLVAEQAREAVDRHIQEATFFQTAPLELPPLDVKVTKKETAIAYNHHIIAGAFREKANADRKIGQLQALGYKARYLGTNKFGLHQVAYQSFVESSDALRYLRQIKRTVSKDAWMLSEK</sequence>
<evidence type="ECO:0000313" key="2">
    <source>
        <dbReference type="EMBL" id="OQD44206.1"/>
    </source>
</evidence>
<dbReference type="SUPFAM" id="SSF110997">
    <property type="entry name" value="Sporulation related repeat"/>
    <property type="match status" value="1"/>
</dbReference>
<dbReference type="Pfam" id="PF18175">
    <property type="entry name" value="HU-CCDC81_bac_2"/>
    <property type="match status" value="1"/>
</dbReference>
<dbReference type="EMBL" id="MTBC01000001">
    <property type="protein sequence ID" value="OQD44206.1"/>
    <property type="molecule type" value="Genomic_DNA"/>
</dbReference>
<evidence type="ECO:0000259" key="1">
    <source>
        <dbReference type="PROSITE" id="PS51724"/>
    </source>
</evidence>
<gene>
    <name evidence="2" type="ORF">BUL40_01220</name>
</gene>
<dbReference type="InterPro" id="IPR041268">
    <property type="entry name" value="HU-CCDC81_bac_2"/>
</dbReference>
<evidence type="ECO:0000313" key="3">
    <source>
        <dbReference type="Proteomes" id="UP000191680"/>
    </source>
</evidence>
<protein>
    <submittedName>
        <fullName evidence="2">Sporulation protein</fullName>
    </submittedName>
</protein>
<dbReference type="GO" id="GO:0042834">
    <property type="term" value="F:peptidoglycan binding"/>
    <property type="evidence" value="ECO:0007669"/>
    <property type="project" value="InterPro"/>
</dbReference>
<dbReference type="Pfam" id="PF05036">
    <property type="entry name" value="SPOR"/>
    <property type="match status" value="1"/>
</dbReference>
<reference evidence="2 3" key="1">
    <citation type="submission" date="2016-12" db="EMBL/GenBank/DDBJ databases">
        <authorList>
            <person name="Song W.-J."/>
            <person name="Kurnit D.M."/>
        </authorList>
    </citation>
    <scope>NUCLEOTIDE SEQUENCE [LARGE SCALE GENOMIC DNA]</scope>
    <source>
        <strain evidence="2 3">HSG9</strain>
    </source>
</reference>
<dbReference type="Gene3D" id="3.30.70.1070">
    <property type="entry name" value="Sporulation related repeat"/>
    <property type="match status" value="1"/>
</dbReference>
<proteinExistence type="predicted"/>
<dbReference type="OrthoDB" id="653949at2"/>
<dbReference type="AlphaFoldDB" id="A0A1V6LW25"/>
<feature type="domain" description="SPOR" evidence="1">
    <location>
        <begin position="236"/>
        <end position="313"/>
    </location>
</feature>
<comment type="caution">
    <text evidence="2">The sequence shown here is derived from an EMBL/GenBank/DDBJ whole genome shotgun (WGS) entry which is preliminary data.</text>
</comment>
<dbReference type="PROSITE" id="PS51724">
    <property type="entry name" value="SPOR"/>
    <property type="match status" value="1"/>
</dbReference>
<dbReference type="InterPro" id="IPR036680">
    <property type="entry name" value="SPOR-like_sf"/>
</dbReference>
<name>A0A1V6LW25_9FLAO</name>
<organism evidence="2 3">
    <name type="scientific">Croceivirga radicis</name>
    <dbReference type="NCBI Taxonomy" id="1929488"/>
    <lineage>
        <taxon>Bacteria</taxon>
        <taxon>Pseudomonadati</taxon>
        <taxon>Bacteroidota</taxon>
        <taxon>Flavobacteriia</taxon>
        <taxon>Flavobacteriales</taxon>
        <taxon>Flavobacteriaceae</taxon>
        <taxon>Croceivirga</taxon>
    </lineage>
</organism>
<dbReference type="Proteomes" id="UP000191680">
    <property type="component" value="Unassembled WGS sequence"/>
</dbReference>
<accession>A0A1V6LW25</accession>
<keyword evidence="3" id="KW-1185">Reference proteome</keyword>
<dbReference type="RefSeq" id="WP_080317753.1">
    <property type="nucleotide sequence ID" value="NZ_MTBC01000001.1"/>
</dbReference>